<gene>
    <name evidence="3" type="ORF">C2845_PM04G13550</name>
</gene>
<proteinExistence type="predicted"/>
<dbReference type="InterPro" id="IPR050698">
    <property type="entry name" value="MBL"/>
</dbReference>
<evidence type="ECO:0000259" key="2">
    <source>
        <dbReference type="Pfam" id="PF07521"/>
    </source>
</evidence>
<dbReference type="InterPro" id="IPR036866">
    <property type="entry name" value="RibonucZ/Hydroxyglut_hydro"/>
</dbReference>
<keyword evidence="4" id="KW-1185">Reference proteome</keyword>
<dbReference type="Pfam" id="PF07521">
    <property type="entry name" value="RMMBL"/>
    <property type="match status" value="1"/>
</dbReference>
<protein>
    <recommendedName>
        <fullName evidence="2">Zn-dependent metallo-hydrolase RNA specificity domain-containing protein</fullName>
    </recommendedName>
</protein>
<organism evidence="3 4">
    <name type="scientific">Panicum miliaceum</name>
    <name type="common">Proso millet</name>
    <name type="synonym">Broomcorn millet</name>
    <dbReference type="NCBI Taxonomy" id="4540"/>
    <lineage>
        <taxon>Eukaryota</taxon>
        <taxon>Viridiplantae</taxon>
        <taxon>Streptophyta</taxon>
        <taxon>Embryophyta</taxon>
        <taxon>Tracheophyta</taxon>
        <taxon>Spermatophyta</taxon>
        <taxon>Magnoliopsida</taxon>
        <taxon>Liliopsida</taxon>
        <taxon>Poales</taxon>
        <taxon>Poaceae</taxon>
        <taxon>PACMAD clade</taxon>
        <taxon>Panicoideae</taxon>
        <taxon>Panicodae</taxon>
        <taxon>Paniceae</taxon>
        <taxon>Panicinae</taxon>
        <taxon>Panicum</taxon>
        <taxon>Panicum sect. Panicum</taxon>
    </lineage>
</organism>
<sequence length="161" mass="17669">MVTTAAEQVVGAAAAAVLRRLSAAGGARPLLRSSAAAELGTAAQLLDGGAAGGNRRWLMSGEPTRIELHKEAHIEVRRQIHQLAFSRHTESKGIMDLIEFLSPKHVILVHGEKPLMAFLKERVESELGMPCYYPANNESSPFGQPRTTKERHGKVRYKLHR</sequence>
<dbReference type="AlphaFoldDB" id="A0A3L6QQ08"/>
<accession>A0A3L6QQ08</accession>
<dbReference type="PANTHER" id="PTHR11203:SF37">
    <property type="entry name" value="INTEGRATOR COMPLEX SUBUNIT 11"/>
    <property type="match status" value="1"/>
</dbReference>
<feature type="domain" description="Zn-dependent metallo-hydrolase RNA specificity" evidence="2">
    <location>
        <begin position="74"/>
        <end position="134"/>
    </location>
</feature>
<feature type="compositionally biased region" description="Basic residues" evidence="1">
    <location>
        <begin position="149"/>
        <end position="161"/>
    </location>
</feature>
<dbReference type="GO" id="GO:0004521">
    <property type="term" value="F:RNA endonuclease activity"/>
    <property type="evidence" value="ECO:0007669"/>
    <property type="project" value="TreeGrafter"/>
</dbReference>
<reference evidence="4" key="1">
    <citation type="journal article" date="2019" name="Nat. Commun.">
        <title>The genome of broomcorn millet.</title>
        <authorList>
            <person name="Zou C."/>
            <person name="Miki D."/>
            <person name="Li D."/>
            <person name="Tang Q."/>
            <person name="Xiao L."/>
            <person name="Rajput S."/>
            <person name="Deng P."/>
            <person name="Jia W."/>
            <person name="Huang R."/>
            <person name="Zhang M."/>
            <person name="Sun Y."/>
            <person name="Hu J."/>
            <person name="Fu X."/>
            <person name="Schnable P.S."/>
            <person name="Li F."/>
            <person name="Zhang H."/>
            <person name="Feng B."/>
            <person name="Zhu X."/>
            <person name="Liu R."/>
            <person name="Schnable J.C."/>
            <person name="Zhu J.-K."/>
            <person name="Zhang H."/>
        </authorList>
    </citation>
    <scope>NUCLEOTIDE SEQUENCE [LARGE SCALE GENOMIC DNA]</scope>
</reference>
<dbReference type="PANTHER" id="PTHR11203">
    <property type="entry name" value="CLEAVAGE AND POLYADENYLATION SPECIFICITY FACTOR FAMILY MEMBER"/>
    <property type="match status" value="1"/>
</dbReference>
<evidence type="ECO:0000256" key="1">
    <source>
        <dbReference type="SAM" id="MobiDB-lite"/>
    </source>
</evidence>
<dbReference type="Gene3D" id="3.60.15.10">
    <property type="entry name" value="Ribonuclease Z/Hydroxyacylglutathione hydrolase-like"/>
    <property type="match status" value="1"/>
</dbReference>
<dbReference type="OrthoDB" id="10249535at2759"/>
<dbReference type="EMBL" id="PQIB02000011">
    <property type="protein sequence ID" value="RLM85609.1"/>
    <property type="molecule type" value="Genomic_DNA"/>
</dbReference>
<name>A0A3L6QQ08_PANMI</name>
<dbReference type="Gene3D" id="3.40.50.10890">
    <property type="match status" value="1"/>
</dbReference>
<dbReference type="STRING" id="4540.A0A3L6QQ08"/>
<dbReference type="GO" id="GO:0016180">
    <property type="term" value="P:snRNA processing"/>
    <property type="evidence" value="ECO:0007669"/>
    <property type="project" value="TreeGrafter"/>
</dbReference>
<evidence type="ECO:0000313" key="3">
    <source>
        <dbReference type="EMBL" id="RLM85609.1"/>
    </source>
</evidence>
<comment type="caution">
    <text evidence="3">The sequence shown here is derived from an EMBL/GenBank/DDBJ whole genome shotgun (WGS) entry which is preliminary data.</text>
</comment>
<dbReference type="InterPro" id="IPR011108">
    <property type="entry name" value="RMMBL"/>
</dbReference>
<dbReference type="GO" id="GO:0005634">
    <property type="term" value="C:nucleus"/>
    <property type="evidence" value="ECO:0007669"/>
    <property type="project" value="TreeGrafter"/>
</dbReference>
<feature type="region of interest" description="Disordered" evidence="1">
    <location>
        <begin position="138"/>
        <end position="161"/>
    </location>
</feature>
<evidence type="ECO:0000313" key="4">
    <source>
        <dbReference type="Proteomes" id="UP000275267"/>
    </source>
</evidence>
<dbReference type="SUPFAM" id="SSF56281">
    <property type="entry name" value="Metallo-hydrolase/oxidoreductase"/>
    <property type="match status" value="1"/>
</dbReference>
<dbReference type="Proteomes" id="UP000275267">
    <property type="component" value="Unassembled WGS sequence"/>
</dbReference>